<protein>
    <recommendedName>
        <fullName evidence="15">Coproporphyrinogen-III oxidase</fullName>
        <ecNumber evidence="15">1.3.98.3</ecNumber>
    </recommendedName>
</protein>
<feature type="binding site" evidence="16">
    <location>
        <position position="339"/>
    </location>
    <ligand>
        <name>S-adenosyl-L-methionine</name>
        <dbReference type="ChEBI" id="CHEBI:59789"/>
        <label>1</label>
    </ligand>
</feature>
<evidence type="ECO:0000256" key="8">
    <source>
        <dbReference type="ARBA" id="ARBA00022723"/>
    </source>
</evidence>
<dbReference type="InterPro" id="IPR004558">
    <property type="entry name" value="Coprogen_oxidase_HemN"/>
</dbReference>
<keyword evidence="10 15" id="KW-0408">Iron</keyword>
<comment type="subcellular location">
    <subcellularLocation>
        <location evidence="1 15">Cytoplasm</location>
    </subcellularLocation>
</comment>
<dbReference type="FunFam" id="1.10.10.920:FF:000001">
    <property type="entry name" value="Coproporphyrinogen-III oxidase"/>
    <property type="match status" value="1"/>
</dbReference>
<comment type="pathway">
    <text evidence="2 15">Porphyrin-containing compound metabolism; protoporphyrin-IX biosynthesis; protoporphyrinogen-IX from coproporphyrinogen-III (AdoMet route): step 1/1.</text>
</comment>
<dbReference type="SFLD" id="SFLDG01065">
    <property type="entry name" value="anaerobic_coproporphyrinogen-I"/>
    <property type="match status" value="1"/>
</dbReference>
<comment type="catalytic activity">
    <reaction evidence="14 15">
        <text>coproporphyrinogen III + 2 S-adenosyl-L-methionine = protoporphyrinogen IX + 2 5'-deoxyadenosine + 2 L-methionine + 2 CO2</text>
        <dbReference type="Rhea" id="RHEA:15425"/>
        <dbReference type="ChEBI" id="CHEBI:16526"/>
        <dbReference type="ChEBI" id="CHEBI:17319"/>
        <dbReference type="ChEBI" id="CHEBI:57307"/>
        <dbReference type="ChEBI" id="CHEBI:57309"/>
        <dbReference type="ChEBI" id="CHEBI:57844"/>
        <dbReference type="ChEBI" id="CHEBI:59789"/>
        <dbReference type="EC" id="1.3.98.3"/>
    </reaction>
</comment>
<evidence type="ECO:0000256" key="7">
    <source>
        <dbReference type="ARBA" id="ARBA00022691"/>
    </source>
</evidence>
<comment type="similarity">
    <text evidence="3 15">Belongs to the anaerobic coproporphyrinogen-III oxidase family.</text>
</comment>
<feature type="binding site" evidence="17">
    <location>
        <position position="71"/>
    </location>
    <ligand>
        <name>[4Fe-4S] cluster</name>
        <dbReference type="ChEBI" id="CHEBI:49883"/>
        <note>4Fe-4S-S-AdoMet</note>
    </ligand>
</feature>
<evidence type="ECO:0000256" key="11">
    <source>
        <dbReference type="ARBA" id="ARBA00023014"/>
    </source>
</evidence>
<name>A0A1U9JXI2_9BURK</name>
<proteinExistence type="inferred from homology"/>
<accession>A0A1U9JXI2</accession>
<dbReference type="SFLD" id="SFLDS00029">
    <property type="entry name" value="Radical_SAM"/>
    <property type="match status" value="1"/>
</dbReference>
<evidence type="ECO:0000256" key="2">
    <source>
        <dbReference type="ARBA" id="ARBA00004785"/>
    </source>
</evidence>
<dbReference type="Proteomes" id="UP000189369">
    <property type="component" value="Chromosome"/>
</dbReference>
<dbReference type="Pfam" id="PF06969">
    <property type="entry name" value="HemN_C"/>
    <property type="match status" value="1"/>
</dbReference>
<dbReference type="PIRSF" id="PIRSF000167">
    <property type="entry name" value="HemN"/>
    <property type="match status" value="1"/>
</dbReference>
<evidence type="ECO:0000256" key="16">
    <source>
        <dbReference type="PIRSR" id="PIRSR000167-1"/>
    </source>
</evidence>
<feature type="binding site" evidence="17">
    <location>
        <position position="75"/>
    </location>
    <ligand>
        <name>[4Fe-4S] cluster</name>
        <dbReference type="ChEBI" id="CHEBI:49883"/>
        <note>4Fe-4S-S-AdoMet</note>
    </ligand>
</feature>
<dbReference type="GO" id="GO:0051989">
    <property type="term" value="F:coproporphyrinogen dehydrogenase activity"/>
    <property type="evidence" value="ECO:0007669"/>
    <property type="project" value="UniProtKB-EC"/>
</dbReference>
<dbReference type="Gene3D" id="1.10.10.920">
    <property type="match status" value="1"/>
</dbReference>
<evidence type="ECO:0000256" key="9">
    <source>
        <dbReference type="ARBA" id="ARBA00023002"/>
    </source>
</evidence>
<feature type="binding site" evidence="16">
    <location>
        <position position="194"/>
    </location>
    <ligand>
        <name>S-adenosyl-L-methionine</name>
        <dbReference type="ChEBI" id="CHEBI:59789"/>
        <label>2</label>
    </ligand>
</feature>
<feature type="binding site" evidence="17">
    <location>
        <position position="78"/>
    </location>
    <ligand>
        <name>[4Fe-4S] cluster</name>
        <dbReference type="ChEBI" id="CHEBI:49883"/>
        <note>4Fe-4S-S-AdoMet</note>
    </ligand>
</feature>
<evidence type="ECO:0000256" key="15">
    <source>
        <dbReference type="PIRNR" id="PIRNR000167"/>
    </source>
</evidence>
<keyword evidence="7 15" id="KW-0949">S-adenosyl-L-methionine</keyword>
<dbReference type="UniPathway" id="UPA00251">
    <property type="reaction ID" value="UER00323"/>
</dbReference>
<organism evidence="19 20">
    <name type="scientific">Paenalcaligenes hominis</name>
    <dbReference type="NCBI Taxonomy" id="643674"/>
    <lineage>
        <taxon>Bacteria</taxon>
        <taxon>Pseudomonadati</taxon>
        <taxon>Pseudomonadota</taxon>
        <taxon>Betaproteobacteria</taxon>
        <taxon>Burkholderiales</taxon>
        <taxon>Alcaligenaceae</taxon>
        <taxon>Paenalcaligenes</taxon>
    </lineage>
</organism>
<keyword evidence="8 15" id="KW-0479">Metal-binding</keyword>
<dbReference type="EMBL" id="CP019697">
    <property type="protein sequence ID" value="AQS50451.1"/>
    <property type="molecule type" value="Genomic_DNA"/>
</dbReference>
<dbReference type="KEGG" id="phn:PAEH1_00885"/>
<feature type="binding site" evidence="16">
    <location>
        <begin position="123"/>
        <end position="124"/>
    </location>
    <ligand>
        <name>S-adenosyl-L-methionine</name>
        <dbReference type="ChEBI" id="CHEBI:59789"/>
        <label>2</label>
    </ligand>
</feature>
<dbReference type="AlphaFoldDB" id="A0A1U9JXI2"/>
<gene>
    <name evidence="19" type="ORF">PAEH1_00885</name>
</gene>
<feature type="binding site" evidence="16">
    <location>
        <position position="155"/>
    </location>
    <ligand>
        <name>S-adenosyl-L-methionine</name>
        <dbReference type="ChEBI" id="CHEBI:59789"/>
        <label>1</label>
    </ligand>
</feature>
<reference evidence="19 20" key="1">
    <citation type="submission" date="2017-01" db="EMBL/GenBank/DDBJ databases">
        <title>Complete Genome Sequence of Paenalcaligenes hominis, Isolated from a paraplegic Patient with neurogenic bladder.</title>
        <authorList>
            <person name="Mukhopadhyay R."/>
            <person name="Joaquin J."/>
            <person name="Hogue R."/>
            <person name="Kilaru A."/>
            <person name="Jospin G."/>
            <person name="Mars K."/>
            <person name="Eisen J.A."/>
            <person name="Chaturvedi V."/>
        </authorList>
    </citation>
    <scope>NUCLEOTIDE SEQUENCE [LARGE SCALE GENOMIC DNA]</scope>
    <source>
        <strain evidence="19 20">15S00501</strain>
    </source>
</reference>
<dbReference type="STRING" id="643674.PAEH1_00885"/>
<dbReference type="EC" id="1.3.98.3" evidence="15"/>
<dbReference type="InterPro" id="IPR006638">
    <property type="entry name" value="Elp3/MiaA/NifB-like_rSAM"/>
</dbReference>
<dbReference type="NCBIfam" id="TIGR00538">
    <property type="entry name" value="hemN"/>
    <property type="match status" value="1"/>
</dbReference>
<feature type="binding site" evidence="16">
    <location>
        <position position="253"/>
    </location>
    <ligand>
        <name>S-adenosyl-L-methionine</name>
        <dbReference type="ChEBI" id="CHEBI:59789"/>
        <label>2</label>
    </ligand>
</feature>
<dbReference type="Pfam" id="PF04055">
    <property type="entry name" value="Radical_SAM"/>
    <property type="match status" value="1"/>
</dbReference>
<dbReference type="InterPro" id="IPR010723">
    <property type="entry name" value="HemN_C"/>
</dbReference>
<evidence type="ECO:0000259" key="18">
    <source>
        <dbReference type="PROSITE" id="PS51918"/>
    </source>
</evidence>
<evidence type="ECO:0000256" key="14">
    <source>
        <dbReference type="ARBA" id="ARBA00048321"/>
    </source>
</evidence>
<feature type="binding site" evidence="16">
    <location>
        <position position="182"/>
    </location>
    <ligand>
        <name>S-adenosyl-L-methionine</name>
        <dbReference type="ChEBI" id="CHEBI:59789"/>
        <label>2</label>
    </ligand>
</feature>
<dbReference type="GO" id="GO:0004109">
    <property type="term" value="F:coproporphyrinogen oxidase activity"/>
    <property type="evidence" value="ECO:0007669"/>
    <property type="project" value="InterPro"/>
</dbReference>
<keyword evidence="6 15" id="KW-0963">Cytoplasm</keyword>
<evidence type="ECO:0000256" key="1">
    <source>
        <dbReference type="ARBA" id="ARBA00004496"/>
    </source>
</evidence>
<dbReference type="Gene3D" id="3.80.30.20">
    <property type="entry name" value="tm_1862 like domain"/>
    <property type="match status" value="1"/>
</dbReference>
<keyword evidence="12 15" id="KW-0627">Porphyrin biosynthesis</keyword>
<dbReference type="GO" id="GO:0005737">
    <property type="term" value="C:cytoplasm"/>
    <property type="evidence" value="ECO:0007669"/>
    <property type="project" value="UniProtKB-SubCell"/>
</dbReference>
<evidence type="ECO:0000256" key="3">
    <source>
        <dbReference type="ARBA" id="ARBA00005493"/>
    </source>
</evidence>
<feature type="binding site" evidence="16">
    <location>
        <position position="65"/>
    </location>
    <ligand>
        <name>S-adenosyl-L-methionine</name>
        <dbReference type="ChEBI" id="CHEBI:59789"/>
        <label>1</label>
    </ligand>
</feature>
<evidence type="ECO:0000256" key="4">
    <source>
        <dbReference type="ARBA" id="ARBA00011245"/>
    </source>
</evidence>
<keyword evidence="5 15" id="KW-0004">4Fe-4S</keyword>
<evidence type="ECO:0000256" key="10">
    <source>
        <dbReference type="ARBA" id="ARBA00023004"/>
    </source>
</evidence>
<dbReference type="InterPro" id="IPR058240">
    <property type="entry name" value="rSAM_sf"/>
</dbReference>
<dbReference type="SUPFAM" id="SSF102114">
    <property type="entry name" value="Radical SAM enzymes"/>
    <property type="match status" value="1"/>
</dbReference>
<keyword evidence="11 15" id="KW-0411">Iron-sulfur</keyword>
<dbReference type="GO" id="GO:0051539">
    <property type="term" value="F:4 iron, 4 sulfur cluster binding"/>
    <property type="evidence" value="ECO:0007669"/>
    <property type="project" value="UniProtKB-KW"/>
</dbReference>
<feature type="binding site" evidence="16">
    <location>
        <position position="219"/>
    </location>
    <ligand>
        <name>S-adenosyl-L-methionine</name>
        <dbReference type="ChEBI" id="CHEBI:59789"/>
        <label>2</label>
    </ligand>
</feature>
<feature type="binding site" evidence="16">
    <location>
        <position position="122"/>
    </location>
    <ligand>
        <name>S-adenosyl-L-methionine</name>
        <dbReference type="ChEBI" id="CHEBI:59789"/>
        <label>1</label>
    </ligand>
</feature>
<evidence type="ECO:0000256" key="12">
    <source>
        <dbReference type="ARBA" id="ARBA00023244"/>
    </source>
</evidence>
<evidence type="ECO:0000313" key="20">
    <source>
        <dbReference type="Proteomes" id="UP000189369"/>
    </source>
</evidence>
<comment type="cofactor">
    <cofactor evidence="15 17">
        <name>[4Fe-4S] cluster</name>
        <dbReference type="ChEBI" id="CHEBI:49883"/>
    </cofactor>
    <text evidence="15 17">Binds 1 [4Fe-4S] cluster. The cluster is coordinated with 3 cysteines and an exchangeable S-adenosyl-L-methionine.</text>
</comment>
<evidence type="ECO:0000256" key="5">
    <source>
        <dbReference type="ARBA" id="ARBA00022485"/>
    </source>
</evidence>
<dbReference type="InterPro" id="IPR007197">
    <property type="entry name" value="rSAM"/>
</dbReference>
<dbReference type="InterPro" id="IPR023404">
    <property type="entry name" value="rSAM_horseshoe"/>
</dbReference>
<dbReference type="GO" id="GO:0046872">
    <property type="term" value="F:metal ion binding"/>
    <property type="evidence" value="ECO:0007669"/>
    <property type="project" value="UniProtKB-KW"/>
</dbReference>
<dbReference type="PROSITE" id="PS51918">
    <property type="entry name" value="RADICAL_SAM"/>
    <property type="match status" value="1"/>
</dbReference>
<comment type="function">
    <text evidence="13">Involved in the heme biosynthesis. Catalyzes the anaerobic oxidative decarboxylation of propionate groups of rings A and B of coproporphyrinogen III to yield the vinyl groups in protoporphyrinogen IX.</text>
</comment>
<evidence type="ECO:0000256" key="13">
    <source>
        <dbReference type="ARBA" id="ARBA00024295"/>
    </source>
</evidence>
<dbReference type="SMART" id="SM00729">
    <property type="entry name" value="Elp3"/>
    <property type="match status" value="1"/>
</dbReference>
<dbReference type="PANTHER" id="PTHR13932">
    <property type="entry name" value="COPROPORPHYRINIGEN III OXIDASE"/>
    <property type="match status" value="1"/>
</dbReference>
<keyword evidence="9 15" id="KW-0560">Oxidoreductase</keyword>
<sequence length="466" mass="52863">MHDIAEPIDMVHISESLIRRFDRSGPRYTSYPTADRFVDNFSSEHYITALAKRQQNVSLPDYSVYVHLPYCQSLCYFCACNKIITQDTTRSAAYVQTVLKELQLLEPHLGQNRLTGQLHLGGGTPTFLQHEELQLLVQGIRSQFDFAPDAELGIEIDPRTVAENRLEQLAAIGFNRTSFGVQDFDPAVQAAINRIQPLDMVARAMDASRAAGFQSINTDLIYGLPKQSLDSFEQTVTALVTLRPDRIALYNYAHLPQRFKAQRLINEADLPSADERLQIFLMAGQRLLDAGYEYIGLDHFALPDDELNKARLDKSLHRNFQGYTTRANSDLIGLGVSAIGKVGQTHIQNQRSLNAYTEQINAGQLATFRGHVMHNEDVLREELIMTLMCSMPIDFHDYYQRYGIQLTQRFADELAALRPYVEADLLELDADHMQVTAKGRLFVRAISMEFDQYLRQSTTATYSKLI</sequence>
<feature type="binding site" evidence="16">
    <location>
        <begin position="77"/>
        <end position="79"/>
    </location>
    <ligand>
        <name>S-adenosyl-L-methionine</name>
        <dbReference type="ChEBI" id="CHEBI:59789"/>
        <label>2</label>
    </ligand>
</feature>
<dbReference type="InterPro" id="IPR034505">
    <property type="entry name" value="Coproporphyrinogen-III_oxidase"/>
</dbReference>
<dbReference type="PANTHER" id="PTHR13932:SF6">
    <property type="entry name" value="OXYGEN-INDEPENDENT COPROPORPHYRINOGEN III OXIDASE"/>
    <property type="match status" value="1"/>
</dbReference>
<dbReference type="GO" id="GO:0006782">
    <property type="term" value="P:protoporphyrinogen IX biosynthetic process"/>
    <property type="evidence" value="ECO:0007669"/>
    <property type="project" value="UniProtKB-UniPathway"/>
</dbReference>
<evidence type="ECO:0000256" key="6">
    <source>
        <dbReference type="ARBA" id="ARBA00022490"/>
    </source>
</evidence>
<evidence type="ECO:0000313" key="19">
    <source>
        <dbReference type="EMBL" id="AQS50451.1"/>
    </source>
</evidence>
<evidence type="ECO:0000256" key="17">
    <source>
        <dbReference type="PIRSR" id="PIRSR000167-2"/>
    </source>
</evidence>
<comment type="subunit">
    <text evidence="4">Monomer.</text>
</comment>
<feature type="domain" description="Radical SAM core" evidence="18">
    <location>
        <begin position="56"/>
        <end position="293"/>
    </location>
</feature>